<evidence type="ECO:0000259" key="6">
    <source>
        <dbReference type="Pfam" id="PF13377"/>
    </source>
</evidence>
<evidence type="ECO:0000256" key="4">
    <source>
        <dbReference type="ARBA" id="ARBA00023163"/>
    </source>
</evidence>
<keyword evidence="3" id="KW-0238">DNA-binding</keyword>
<dbReference type="CDD" id="cd06267">
    <property type="entry name" value="PBP1_LacI_sugar_binding-like"/>
    <property type="match status" value="1"/>
</dbReference>
<proteinExistence type="predicted"/>
<feature type="domain" description="Transcriptional regulator LacI/GalR-like sensor" evidence="6">
    <location>
        <begin position="18"/>
        <end position="115"/>
    </location>
</feature>
<dbReference type="Proteomes" id="UP000621266">
    <property type="component" value="Unassembled WGS sequence"/>
</dbReference>
<evidence type="ECO:0000313" key="8">
    <source>
        <dbReference type="Proteomes" id="UP000621266"/>
    </source>
</evidence>
<reference evidence="7 8" key="1">
    <citation type="submission" date="2019-10" db="EMBL/GenBank/DDBJ databases">
        <title>Streptomyces tenebrisbrunneis sp.nov., an endogenous actinomycete isolated from of Lycium ruthenicum.</title>
        <authorList>
            <person name="Ma L."/>
        </authorList>
    </citation>
    <scope>NUCLEOTIDE SEQUENCE [LARGE SCALE GENOMIC DNA]</scope>
    <source>
        <strain evidence="7 8">TRM 66187</strain>
    </source>
</reference>
<name>A0ABQ7F9C1_9ACTN</name>
<comment type="caution">
    <text evidence="7">The sequence shown here is derived from an EMBL/GenBank/DDBJ whole genome shotgun (WGS) entry which is preliminary data.</text>
</comment>
<evidence type="ECO:0000256" key="1">
    <source>
        <dbReference type="ARBA" id="ARBA00022491"/>
    </source>
</evidence>
<dbReference type="PANTHER" id="PTHR30146:SF148">
    <property type="entry name" value="HTH-TYPE TRANSCRIPTIONAL REPRESSOR PURR-RELATED"/>
    <property type="match status" value="1"/>
</dbReference>
<dbReference type="InterPro" id="IPR028082">
    <property type="entry name" value="Peripla_BP_I"/>
</dbReference>
<evidence type="ECO:0000313" key="7">
    <source>
        <dbReference type="EMBL" id="KAF4405002.1"/>
    </source>
</evidence>
<keyword evidence="1" id="KW-0678">Repressor</keyword>
<feature type="region of interest" description="Disordered" evidence="5">
    <location>
        <begin position="117"/>
        <end position="139"/>
    </location>
</feature>
<accession>A0ABQ7F9C1</accession>
<dbReference type="SUPFAM" id="SSF53822">
    <property type="entry name" value="Periplasmic binding protein-like I"/>
    <property type="match status" value="1"/>
</dbReference>
<dbReference type="Pfam" id="PF13377">
    <property type="entry name" value="Peripla_BP_3"/>
    <property type="match status" value="1"/>
</dbReference>
<sequence>MRRDDPGGRPETARALLEGTGKRPTAVLFANDQMAVGALRTLGLRGVRVPADLAVTGFDGIPPGRLARPALTTVRQPMRRLGEQAAELLVRRLAERDREPVSLVLPVRQVRRASCGCPAPEPAGARPSAPAGGEAAFTV</sequence>
<keyword evidence="4" id="KW-0804">Transcription</keyword>
<protein>
    <submittedName>
        <fullName evidence="7">LacI family transcriptional regulator</fullName>
    </submittedName>
</protein>
<dbReference type="EMBL" id="WHPN01000431">
    <property type="protein sequence ID" value="KAF4405002.1"/>
    <property type="molecule type" value="Genomic_DNA"/>
</dbReference>
<evidence type="ECO:0000256" key="5">
    <source>
        <dbReference type="SAM" id="MobiDB-lite"/>
    </source>
</evidence>
<evidence type="ECO:0000256" key="2">
    <source>
        <dbReference type="ARBA" id="ARBA00023015"/>
    </source>
</evidence>
<dbReference type="InterPro" id="IPR046335">
    <property type="entry name" value="LacI/GalR-like_sensor"/>
</dbReference>
<organism evidence="7 8">
    <name type="scientific">Streptomyces lycii</name>
    <dbReference type="NCBI Taxonomy" id="2654337"/>
    <lineage>
        <taxon>Bacteria</taxon>
        <taxon>Bacillati</taxon>
        <taxon>Actinomycetota</taxon>
        <taxon>Actinomycetes</taxon>
        <taxon>Kitasatosporales</taxon>
        <taxon>Streptomycetaceae</taxon>
        <taxon>Streptomyces</taxon>
    </lineage>
</organism>
<dbReference type="Gene3D" id="3.40.50.2300">
    <property type="match status" value="2"/>
</dbReference>
<feature type="compositionally biased region" description="Low complexity" evidence="5">
    <location>
        <begin position="122"/>
        <end position="139"/>
    </location>
</feature>
<evidence type="ECO:0000256" key="3">
    <source>
        <dbReference type="ARBA" id="ARBA00023125"/>
    </source>
</evidence>
<keyword evidence="8" id="KW-1185">Reference proteome</keyword>
<dbReference type="PANTHER" id="PTHR30146">
    <property type="entry name" value="LACI-RELATED TRANSCRIPTIONAL REPRESSOR"/>
    <property type="match status" value="1"/>
</dbReference>
<gene>
    <name evidence="7" type="ORF">GCU69_32595</name>
</gene>
<keyword evidence="2" id="KW-0805">Transcription regulation</keyword>